<dbReference type="Gene3D" id="1.20.1280.50">
    <property type="match status" value="1"/>
</dbReference>
<organism evidence="1 2">
    <name type="scientific">Jaapia argillacea MUCL 33604</name>
    <dbReference type="NCBI Taxonomy" id="933084"/>
    <lineage>
        <taxon>Eukaryota</taxon>
        <taxon>Fungi</taxon>
        <taxon>Dikarya</taxon>
        <taxon>Basidiomycota</taxon>
        <taxon>Agaricomycotina</taxon>
        <taxon>Agaricomycetes</taxon>
        <taxon>Agaricomycetidae</taxon>
        <taxon>Jaapiales</taxon>
        <taxon>Jaapiaceae</taxon>
        <taxon>Jaapia</taxon>
    </lineage>
</organism>
<dbReference type="Proteomes" id="UP000027265">
    <property type="component" value="Unassembled WGS sequence"/>
</dbReference>
<dbReference type="EMBL" id="KL197714">
    <property type="protein sequence ID" value="KDQ60108.1"/>
    <property type="molecule type" value="Genomic_DNA"/>
</dbReference>
<dbReference type="OrthoDB" id="3235815at2759"/>
<reference evidence="2" key="1">
    <citation type="journal article" date="2014" name="Proc. Natl. Acad. Sci. U.S.A.">
        <title>Extensive sampling of basidiomycete genomes demonstrates inadequacy of the white-rot/brown-rot paradigm for wood decay fungi.</title>
        <authorList>
            <person name="Riley R."/>
            <person name="Salamov A.A."/>
            <person name="Brown D.W."/>
            <person name="Nagy L.G."/>
            <person name="Floudas D."/>
            <person name="Held B.W."/>
            <person name="Levasseur A."/>
            <person name="Lombard V."/>
            <person name="Morin E."/>
            <person name="Otillar R."/>
            <person name="Lindquist E.A."/>
            <person name="Sun H."/>
            <person name="LaButti K.M."/>
            <person name="Schmutz J."/>
            <person name="Jabbour D."/>
            <person name="Luo H."/>
            <person name="Baker S.E."/>
            <person name="Pisabarro A.G."/>
            <person name="Walton J.D."/>
            <person name="Blanchette R.A."/>
            <person name="Henrissat B."/>
            <person name="Martin F."/>
            <person name="Cullen D."/>
            <person name="Hibbett D.S."/>
            <person name="Grigoriev I.V."/>
        </authorList>
    </citation>
    <scope>NUCLEOTIDE SEQUENCE [LARGE SCALE GENOMIC DNA]</scope>
    <source>
        <strain evidence="2">MUCL 33604</strain>
    </source>
</reference>
<dbReference type="HOGENOM" id="CLU_440789_0_0_1"/>
<gene>
    <name evidence="1" type="ORF">JAAARDRAFT_595871</name>
</gene>
<dbReference type="InParanoid" id="A0A067PZ57"/>
<keyword evidence="2" id="KW-1185">Reference proteome</keyword>
<evidence type="ECO:0000313" key="1">
    <source>
        <dbReference type="EMBL" id="KDQ60108.1"/>
    </source>
</evidence>
<accession>A0A067PZ57</accession>
<protein>
    <submittedName>
        <fullName evidence="1">Uncharacterized protein</fullName>
    </submittedName>
</protein>
<proteinExistence type="predicted"/>
<evidence type="ECO:0000313" key="2">
    <source>
        <dbReference type="Proteomes" id="UP000027265"/>
    </source>
</evidence>
<sequence length="530" mass="59943">MLDRIKCIETQEKIKEKMRVLAGRRNSLAPISRLPPEILLAIFRLYAVTQPLPLRKQSPCSWWIDITYVCQHWRAIALSDPRLWICPPMFSEKWAFEMARRSGDQPLIIEFKDRIQKWRTLDLITQNIQRIAAISIRAGQYDIVPRLQGTVAPQLQTLELIVSGWGEYESAKFNVEAPSLRTLVVRGFPLCWDSQILRAPVLVSLELDCERGLPPTMGQLLNILGVCNKLQTLKLKVPLPHGRDENTNLEPHVLLPHLRVLSLESSCLSCAHLLDHLAYSDSVAVEVCFVSPEAISLASLTVLFAAIAKNHHRPQMSKSIERYSIVPERLHPRESWSEGFITIRGFTSSQLGRSQEDPPYFSLCLGSHDRDDIFPRLLPLCINALPMCSVKEIDLSHRYTYRCDCTADLELRSEDWLSMKTRLLEVTSIELCAKFMDELVLALLEDTHIILPRLEALTLLGVAGNISPAGTSRRTPLKLLAKALGMRQVVGLHLTTLEFVDWPEPSLIPMNDLKGVVGNVRLRNLEAVDG</sequence>
<dbReference type="AlphaFoldDB" id="A0A067PZ57"/>
<dbReference type="STRING" id="933084.A0A067PZ57"/>
<name>A0A067PZ57_9AGAM</name>